<dbReference type="Pfam" id="PF01096">
    <property type="entry name" value="Zn_ribbon_TFIIS"/>
    <property type="match status" value="1"/>
</dbReference>
<evidence type="ECO:0000256" key="6">
    <source>
        <dbReference type="SAM" id="MobiDB-lite"/>
    </source>
</evidence>
<dbReference type="Gene3D" id="1.20.930.10">
    <property type="entry name" value="Conserved domain common to transcription factors TFIIS, elongin A, CRSP70"/>
    <property type="match status" value="1"/>
</dbReference>
<dbReference type="Proteomes" id="UP000195570">
    <property type="component" value="Unassembled WGS sequence"/>
</dbReference>
<dbReference type="PANTHER" id="PTHR11239">
    <property type="entry name" value="DNA-DIRECTED RNA POLYMERASE"/>
    <property type="match status" value="1"/>
</dbReference>
<dbReference type="GO" id="GO:0006386">
    <property type="term" value="P:termination of RNA polymerase III transcription"/>
    <property type="evidence" value="ECO:0007669"/>
    <property type="project" value="TreeGrafter"/>
</dbReference>
<feature type="domain" description="TFIIS N-terminal" evidence="9">
    <location>
        <begin position="168"/>
        <end position="245"/>
    </location>
</feature>
<dbReference type="GeneID" id="92376050"/>
<feature type="compositionally biased region" description="Polar residues" evidence="6">
    <location>
        <begin position="294"/>
        <end position="303"/>
    </location>
</feature>
<dbReference type="InterPro" id="IPR012164">
    <property type="entry name" value="Rpa12/Rpb9/Rpc10/TFS"/>
</dbReference>
<keyword evidence="2 4" id="KW-0863">Zinc-finger</keyword>
<dbReference type="VEuPathDB" id="TriTrypDB:TEOVI_000211000"/>
<dbReference type="FunFam" id="2.20.25.10:FF:000052">
    <property type="entry name" value="Transcription elongation factor-like protein"/>
    <property type="match status" value="1"/>
</dbReference>
<dbReference type="Gene3D" id="2.30.30.140">
    <property type="match status" value="1"/>
</dbReference>
<evidence type="ECO:0000313" key="12">
    <source>
        <dbReference type="Proteomes" id="UP000195570"/>
    </source>
</evidence>
<keyword evidence="11" id="KW-0251">Elongation factor</keyword>
<dbReference type="GO" id="GO:0008270">
    <property type="term" value="F:zinc ion binding"/>
    <property type="evidence" value="ECO:0007669"/>
    <property type="project" value="UniProtKB-KW"/>
</dbReference>
<dbReference type="PROSITE" id="PS51133">
    <property type="entry name" value="ZF_TFIIS_2"/>
    <property type="match status" value="1"/>
</dbReference>
<dbReference type="SUPFAM" id="SSF47676">
    <property type="entry name" value="Conserved domain common to transcription factors TFIIS, elongin A, CRSP70"/>
    <property type="match status" value="1"/>
</dbReference>
<evidence type="ECO:0000259" key="10">
    <source>
        <dbReference type="PROSITE" id="PS51321"/>
    </source>
</evidence>
<feature type="domain" description="PWWP" evidence="7">
    <location>
        <begin position="9"/>
        <end position="95"/>
    </location>
</feature>
<keyword evidence="5" id="KW-0539">Nucleus</keyword>
<dbReference type="AlphaFoldDB" id="A0A1G4IEM3"/>
<dbReference type="CDD" id="cd05162">
    <property type="entry name" value="PWWP"/>
    <property type="match status" value="1"/>
</dbReference>
<reference evidence="11" key="1">
    <citation type="submission" date="2016-09" db="EMBL/GenBank/DDBJ databases">
        <authorList>
            <person name="Hebert L."/>
            <person name="Moumen B."/>
        </authorList>
    </citation>
    <scope>NUCLEOTIDE SEQUENCE [LARGE SCALE GENOMIC DNA]</scope>
    <source>
        <strain evidence="11">OVI</strain>
    </source>
</reference>
<comment type="subcellular location">
    <subcellularLocation>
        <location evidence="5">Nucleus</location>
    </subcellularLocation>
</comment>
<evidence type="ECO:0000256" key="3">
    <source>
        <dbReference type="ARBA" id="ARBA00022833"/>
    </source>
</evidence>
<gene>
    <name evidence="11" type="ORF">TEOVI_000211000</name>
</gene>
<feature type="domain" description="TFIIS central" evidence="10">
    <location>
        <begin position="315"/>
        <end position="421"/>
    </location>
</feature>
<keyword evidence="3" id="KW-0862">Zinc</keyword>
<dbReference type="GO" id="GO:0003676">
    <property type="term" value="F:nucleic acid binding"/>
    <property type="evidence" value="ECO:0007669"/>
    <property type="project" value="InterPro"/>
</dbReference>
<dbReference type="RefSeq" id="XP_067081333.1">
    <property type="nucleotide sequence ID" value="XM_067225232.1"/>
</dbReference>
<evidence type="ECO:0000259" key="9">
    <source>
        <dbReference type="PROSITE" id="PS51319"/>
    </source>
</evidence>
<dbReference type="EMBL" id="CZPT02001467">
    <property type="protein sequence ID" value="SCU70536.1"/>
    <property type="molecule type" value="Genomic_DNA"/>
</dbReference>
<feature type="domain" description="TFIIS-type" evidence="8">
    <location>
        <begin position="425"/>
        <end position="465"/>
    </location>
</feature>
<feature type="region of interest" description="Disordered" evidence="6">
    <location>
        <begin position="259"/>
        <end position="306"/>
    </location>
</feature>
<dbReference type="PROSITE" id="PS51319">
    <property type="entry name" value="TFIIS_N"/>
    <property type="match status" value="1"/>
</dbReference>
<feature type="compositionally biased region" description="Polar residues" evidence="6">
    <location>
        <begin position="112"/>
        <end position="142"/>
    </location>
</feature>
<comment type="caution">
    <text evidence="11">The sequence shown here is derived from an EMBL/GenBank/DDBJ whole genome shotgun (WGS) entry which is preliminary data.</text>
</comment>
<keyword evidence="12" id="KW-1185">Reference proteome</keyword>
<feature type="region of interest" description="Disordered" evidence="6">
    <location>
        <begin position="100"/>
        <end position="167"/>
    </location>
</feature>
<evidence type="ECO:0000256" key="4">
    <source>
        <dbReference type="PROSITE-ProRule" id="PRU00472"/>
    </source>
</evidence>
<keyword evidence="1" id="KW-0479">Metal-binding</keyword>
<protein>
    <submittedName>
        <fullName evidence="11">Transcription elongation factor s-II, putative</fullName>
    </submittedName>
</protein>
<dbReference type="InterPro" id="IPR035441">
    <property type="entry name" value="TFIIS/LEDGF_dom_sf"/>
</dbReference>
<dbReference type="PROSITE" id="PS51321">
    <property type="entry name" value="TFIIS_CENTRAL"/>
    <property type="match status" value="1"/>
</dbReference>
<dbReference type="Pfam" id="PF08711">
    <property type="entry name" value="Med26"/>
    <property type="match status" value="1"/>
</dbReference>
<dbReference type="Gene3D" id="2.20.25.10">
    <property type="match status" value="1"/>
</dbReference>
<proteinExistence type="predicted"/>
<sequence length="467" mass="52171">MLQERVFHINDRVWLKTGANTWWPAKVTSVTGVEGVDGRSSETGTSTVTVLTYPGTQNKATYKNVDSHSSAITFFEPSSEKAVTANEDLLQAIRNAEEDKESNALRFEPTHSKNTAPRGTSQRAFSTSGRAGSLNNATQQTAGGKRSREVSRMRQRSTGSHLSPASDDALVQWKKDIDEATDNCDGALLTSTLLKLASVSVTLRQLLRTKIGVSVSRALSKKDLEEQRSLATCIISAWTAKLPEETVRAIEEYNKYEQEAKKRGGTARSGGARHNKRRGTISSSQTREERDVATPSTSESVGNPITIGGGAQPQFVDRVQKLLLQPGDPHSFSVRSDNLRSVAEKICAEVTRSEDRMYLLEHLSKPGLSEIRRRLAMGELSGKDFLELSRWELMTQEEKEDAERRTTEKLRNLEETERSLLHTTSLFECPECHGRECEWRELQIRSADEPTTKFIKCIKCKHNWSEN</sequence>
<keyword evidence="11" id="KW-0648">Protein biosynthesis</keyword>
<dbReference type="CDD" id="cd13749">
    <property type="entry name" value="Zn-ribbon_TFIIS"/>
    <property type="match status" value="1"/>
</dbReference>
<dbReference type="PROSITE" id="PS00466">
    <property type="entry name" value="ZF_TFIIS_1"/>
    <property type="match status" value="1"/>
</dbReference>
<evidence type="ECO:0000256" key="1">
    <source>
        <dbReference type="ARBA" id="ARBA00022723"/>
    </source>
</evidence>
<dbReference type="PROSITE" id="PS50812">
    <property type="entry name" value="PWWP"/>
    <property type="match status" value="1"/>
</dbReference>
<dbReference type="PANTHER" id="PTHR11239:SF12">
    <property type="entry name" value="DNA-DIRECTED RNA POLYMERASE III SUBUNIT RPC10"/>
    <property type="match status" value="1"/>
</dbReference>
<evidence type="ECO:0000256" key="2">
    <source>
        <dbReference type="ARBA" id="ARBA00022771"/>
    </source>
</evidence>
<evidence type="ECO:0000313" key="11">
    <source>
        <dbReference type="EMBL" id="SCU70536.1"/>
    </source>
</evidence>
<evidence type="ECO:0000259" key="8">
    <source>
        <dbReference type="PROSITE" id="PS51133"/>
    </source>
</evidence>
<evidence type="ECO:0000259" key="7">
    <source>
        <dbReference type="PROSITE" id="PS50812"/>
    </source>
</evidence>
<feature type="compositionally biased region" description="Basic and acidic residues" evidence="6">
    <location>
        <begin position="100"/>
        <end position="111"/>
    </location>
</feature>
<dbReference type="InterPro" id="IPR000313">
    <property type="entry name" value="PWWP_dom"/>
</dbReference>
<dbReference type="GO" id="GO:0003746">
    <property type="term" value="F:translation elongation factor activity"/>
    <property type="evidence" value="ECO:0007669"/>
    <property type="project" value="UniProtKB-KW"/>
</dbReference>
<dbReference type="SMART" id="SM00440">
    <property type="entry name" value="ZnF_C2C2"/>
    <property type="match status" value="1"/>
</dbReference>
<dbReference type="InterPro" id="IPR017923">
    <property type="entry name" value="TFIIS_N"/>
</dbReference>
<dbReference type="GO" id="GO:0003899">
    <property type="term" value="F:DNA-directed RNA polymerase activity"/>
    <property type="evidence" value="ECO:0007669"/>
    <property type="project" value="InterPro"/>
</dbReference>
<dbReference type="GO" id="GO:0005666">
    <property type="term" value="C:RNA polymerase III complex"/>
    <property type="evidence" value="ECO:0007669"/>
    <property type="project" value="TreeGrafter"/>
</dbReference>
<evidence type="ECO:0000256" key="5">
    <source>
        <dbReference type="PROSITE-ProRule" id="PRU00649"/>
    </source>
</evidence>
<dbReference type="SUPFAM" id="SSF57783">
    <property type="entry name" value="Zinc beta-ribbon"/>
    <property type="match status" value="1"/>
</dbReference>
<name>A0A1G4IEM3_TRYEQ</name>
<dbReference type="InterPro" id="IPR001222">
    <property type="entry name" value="Znf_TFIIS"/>
</dbReference>
<dbReference type="InterPro" id="IPR003618">
    <property type="entry name" value="TFIIS_cen_dom"/>
</dbReference>
<accession>A0A1G4IEM3</accession>
<organism evidence="11 12">
    <name type="scientific">Trypanosoma equiperdum</name>
    <dbReference type="NCBI Taxonomy" id="5694"/>
    <lineage>
        <taxon>Eukaryota</taxon>
        <taxon>Discoba</taxon>
        <taxon>Euglenozoa</taxon>
        <taxon>Kinetoplastea</taxon>
        <taxon>Metakinetoplastina</taxon>
        <taxon>Trypanosomatida</taxon>
        <taxon>Trypanosomatidae</taxon>
        <taxon>Trypanosoma</taxon>
    </lineage>
</organism>